<dbReference type="Gene3D" id="1.10.10.60">
    <property type="entry name" value="Homeodomain-like"/>
    <property type="match status" value="1"/>
</dbReference>
<protein>
    <submittedName>
        <fullName evidence="5">AraC family transcriptional regulator</fullName>
    </submittedName>
</protein>
<name>A0A2H5EWC2_9RHOB</name>
<evidence type="ECO:0000259" key="4">
    <source>
        <dbReference type="PROSITE" id="PS01124"/>
    </source>
</evidence>
<sequence>MNAGYIDDGTGEFMGENSPSLARRPLAQIGSRARPQPRLRLLPLAGFVWGSRAAMPLPRTRGEHVLIRVTRGTLQLDFPRSRQALGPDSLFYIPCGTAFAALPLVDCAGEVLLIAPELTRDLSHPLPERALGGRLDHDDPAPRLMLQELAQEARRTSPDARAAIACQLSLLALRLARLEPVARRVQASPGHDPDLPLAERFVALAQTRLADGSTIADLADTLGVTTAELDAACQHRHGKRAVDLVHDLRLARAVQMLRDTSESPARIARMLGYSSLAHLSRAFVTATGRLPDSFRGAD</sequence>
<dbReference type="InterPro" id="IPR018060">
    <property type="entry name" value="HTH_AraC"/>
</dbReference>
<keyword evidence="2" id="KW-0238">DNA-binding</keyword>
<evidence type="ECO:0000256" key="2">
    <source>
        <dbReference type="ARBA" id="ARBA00023125"/>
    </source>
</evidence>
<dbReference type="PROSITE" id="PS01124">
    <property type="entry name" value="HTH_ARAC_FAMILY_2"/>
    <property type="match status" value="1"/>
</dbReference>
<dbReference type="InterPro" id="IPR009057">
    <property type="entry name" value="Homeodomain-like_sf"/>
</dbReference>
<feature type="domain" description="HTH araC/xylS-type" evidence="4">
    <location>
        <begin position="199"/>
        <end position="297"/>
    </location>
</feature>
<dbReference type="EMBL" id="CP025430">
    <property type="protein sequence ID" value="AUH63606.1"/>
    <property type="molecule type" value="Genomic_DNA"/>
</dbReference>
<dbReference type="Proteomes" id="UP000234530">
    <property type="component" value="Chromosome"/>
</dbReference>
<keyword evidence="1" id="KW-0805">Transcription regulation</keyword>
<evidence type="ECO:0000313" key="6">
    <source>
        <dbReference type="Proteomes" id="UP000234530"/>
    </source>
</evidence>
<gene>
    <name evidence="5" type="ORF">CX676_05030</name>
</gene>
<accession>A0A2H5EWC2</accession>
<dbReference type="PANTHER" id="PTHR46796">
    <property type="entry name" value="HTH-TYPE TRANSCRIPTIONAL ACTIVATOR RHAS-RELATED"/>
    <property type="match status" value="1"/>
</dbReference>
<dbReference type="RefSeq" id="WP_101751648.1">
    <property type="nucleotide sequence ID" value="NZ_CP025430.1"/>
</dbReference>
<dbReference type="KEGG" id="pzh:CX676_05030"/>
<evidence type="ECO:0000256" key="1">
    <source>
        <dbReference type="ARBA" id="ARBA00023015"/>
    </source>
</evidence>
<evidence type="ECO:0000256" key="3">
    <source>
        <dbReference type="ARBA" id="ARBA00023163"/>
    </source>
</evidence>
<evidence type="ECO:0000313" key="5">
    <source>
        <dbReference type="EMBL" id="AUH63606.1"/>
    </source>
</evidence>
<dbReference type="InterPro" id="IPR050204">
    <property type="entry name" value="AraC_XylS_family_regulators"/>
</dbReference>
<dbReference type="SMART" id="SM00342">
    <property type="entry name" value="HTH_ARAC"/>
    <property type="match status" value="1"/>
</dbReference>
<organism evidence="5 6">
    <name type="scientific">Paracoccus zhejiangensis</name>
    <dbReference type="NCBI Taxonomy" id="1077935"/>
    <lineage>
        <taxon>Bacteria</taxon>
        <taxon>Pseudomonadati</taxon>
        <taxon>Pseudomonadota</taxon>
        <taxon>Alphaproteobacteria</taxon>
        <taxon>Rhodobacterales</taxon>
        <taxon>Paracoccaceae</taxon>
        <taxon>Paracoccus</taxon>
    </lineage>
</organism>
<dbReference type="GO" id="GO:0043565">
    <property type="term" value="F:sequence-specific DNA binding"/>
    <property type="evidence" value="ECO:0007669"/>
    <property type="project" value="InterPro"/>
</dbReference>
<proteinExistence type="predicted"/>
<dbReference type="SUPFAM" id="SSF46689">
    <property type="entry name" value="Homeodomain-like"/>
    <property type="match status" value="1"/>
</dbReference>
<dbReference type="Pfam" id="PF12833">
    <property type="entry name" value="HTH_18"/>
    <property type="match status" value="1"/>
</dbReference>
<dbReference type="OrthoDB" id="9814125at2"/>
<dbReference type="GO" id="GO:0003700">
    <property type="term" value="F:DNA-binding transcription factor activity"/>
    <property type="evidence" value="ECO:0007669"/>
    <property type="project" value="InterPro"/>
</dbReference>
<reference evidence="5 6" key="1">
    <citation type="journal article" date="2013" name="Antonie Van Leeuwenhoek">
        <title>Paracoccus zhejiangensis sp. nov., isolated from activated sludge in wastewater-treatment system.</title>
        <authorList>
            <person name="Wu Z.G."/>
            <person name="Zhang D.F."/>
            <person name="Liu Y.L."/>
            <person name="Wang F."/>
            <person name="Jiang X."/>
            <person name="Li C."/>
            <person name="Li S.P."/>
            <person name="Hong Q."/>
            <person name="Li W.J."/>
        </authorList>
    </citation>
    <scope>NUCLEOTIDE SEQUENCE [LARGE SCALE GENOMIC DNA]</scope>
    <source>
        <strain evidence="5 6">J6</strain>
    </source>
</reference>
<keyword evidence="3" id="KW-0804">Transcription</keyword>
<keyword evidence="6" id="KW-1185">Reference proteome</keyword>
<dbReference type="AlphaFoldDB" id="A0A2H5EWC2"/>